<keyword evidence="2" id="KW-0507">mRNA processing</keyword>
<dbReference type="InterPro" id="IPR025086">
    <property type="entry name" value="SDE2/SF3A3_SAP"/>
</dbReference>
<evidence type="ECO:0000256" key="1">
    <source>
        <dbReference type="ARBA" id="ARBA00004123"/>
    </source>
</evidence>
<dbReference type="Pfam" id="PF13297">
    <property type="entry name" value="SDE2_2C"/>
    <property type="match status" value="1"/>
</dbReference>
<dbReference type="AlphaFoldDB" id="A0A0R3WYP7"/>
<feature type="region of interest" description="Disordered" evidence="5">
    <location>
        <begin position="151"/>
        <end position="172"/>
    </location>
</feature>
<keyword evidence="4" id="KW-0539">Nucleus</keyword>
<evidence type="ECO:0000256" key="2">
    <source>
        <dbReference type="ARBA" id="ARBA00022664"/>
    </source>
</evidence>
<dbReference type="PANTHER" id="PTHR12786:SF1">
    <property type="entry name" value="SPLICING REGULATOR SDE2"/>
    <property type="match status" value="1"/>
</dbReference>
<evidence type="ECO:0000256" key="5">
    <source>
        <dbReference type="SAM" id="MobiDB-lite"/>
    </source>
</evidence>
<dbReference type="WBParaSite" id="TTAC_0000588701-mRNA-1">
    <property type="protein sequence ID" value="TTAC_0000588701-mRNA-1"/>
    <property type="gene ID" value="TTAC_0000588701"/>
</dbReference>
<organism evidence="7">
    <name type="scientific">Hydatigena taeniaeformis</name>
    <name type="common">Feline tapeworm</name>
    <name type="synonym">Taenia taeniaeformis</name>
    <dbReference type="NCBI Taxonomy" id="6205"/>
    <lineage>
        <taxon>Eukaryota</taxon>
        <taxon>Metazoa</taxon>
        <taxon>Spiralia</taxon>
        <taxon>Lophotrochozoa</taxon>
        <taxon>Platyhelminthes</taxon>
        <taxon>Cestoda</taxon>
        <taxon>Eucestoda</taxon>
        <taxon>Cyclophyllidea</taxon>
        <taxon>Taeniidae</taxon>
        <taxon>Hydatigera</taxon>
    </lineage>
</organism>
<dbReference type="InterPro" id="IPR051421">
    <property type="entry name" value="RNA_Proc_DNA_Dmg_Regulator"/>
</dbReference>
<evidence type="ECO:0000256" key="3">
    <source>
        <dbReference type="ARBA" id="ARBA00023187"/>
    </source>
</evidence>
<keyword evidence="3" id="KW-0508">mRNA splicing</keyword>
<dbReference type="GO" id="GO:0008380">
    <property type="term" value="P:RNA splicing"/>
    <property type="evidence" value="ECO:0007669"/>
    <property type="project" value="UniProtKB-KW"/>
</dbReference>
<accession>A0A0R3WYP7</accession>
<dbReference type="STRING" id="6205.A0A0R3WYP7"/>
<proteinExistence type="predicted"/>
<reference evidence="7" key="1">
    <citation type="submission" date="2017-02" db="UniProtKB">
        <authorList>
            <consortium name="WormBaseParasite"/>
        </authorList>
    </citation>
    <scope>IDENTIFICATION</scope>
</reference>
<dbReference type="GO" id="GO:0006397">
    <property type="term" value="P:mRNA processing"/>
    <property type="evidence" value="ECO:0007669"/>
    <property type="project" value="UniProtKB-KW"/>
</dbReference>
<sequence length="172" mass="18798">LTYLQTYDKLYEILRERKTASGAYRHYLERLISYLEGYLSRAKPMLDLAEVSASALARFEREWAEDVFPGWGSSGSGSGGSAAPALSRAGAHLDLTPFRQAEELASLGLDRLKSALLALGLKCGGTLEERAQRLWATKGRALEDLPPEFFPSAKAATRSRNHRGGVNSVAPE</sequence>
<evidence type="ECO:0000256" key="4">
    <source>
        <dbReference type="ARBA" id="ARBA00023242"/>
    </source>
</evidence>
<feature type="domain" description="SDE2/SF3A3 SAP" evidence="6">
    <location>
        <begin position="69"/>
        <end position="150"/>
    </location>
</feature>
<dbReference type="GO" id="GO:0005634">
    <property type="term" value="C:nucleus"/>
    <property type="evidence" value="ECO:0007669"/>
    <property type="project" value="UniProtKB-SubCell"/>
</dbReference>
<protein>
    <submittedName>
        <fullName evidence="7">SF3A3 domain-containing protein</fullName>
    </submittedName>
</protein>
<dbReference type="PANTHER" id="PTHR12786">
    <property type="entry name" value="SPLICING FACTOR SF3A-RELATED"/>
    <property type="match status" value="1"/>
</dbReference>
<name>A0A0R3WYP7_HYDTA</name>
<evidence type="ECO:0000259" key="6">
    <source>
        <dbReference type="Pfam" id="PF13297"/>
    </source>
</evidence>
<comment type="subcellular location">
    <subcellularLocation>
        <location evidence="1">Nucleus</location>
    </subcellularLocation>
</comment>
<evidence type="ECO:0000313" key="7">
    <source>
        <dbReference type="WBParaSite" id="TTAC_0000588701-mRNA-1"/>
    </source>
</evidence>